<evidence type="ECO:0000313" key="5">
    <source>
        <dbReference type="EMBL" id="RPE08520.1"/>
    </source>
</evidence>
<accession>A0A3N4PXX4</accession>
<dbReference type="Gene3D" id="1.10.10.60">
    <property type="entry name" value="Homeodomain-like"/>
    <property type="match status" value="1"/>
</dbReference>
<dbReference type="EMBL" id="RPDH01000002">
    <property type="protein sequence ID" value="RPE08520.1"/>
    <property type="molecule type" value="Genomic_DNA"/>
</dbReference>
<dbReference type="PANTHER" id="PTHR43280:SF2">
    <property type="entry name" value="HTH-TYPE TRANSCRIPTIONAL REGULATOR EXSA"/>
    <property type="match status" value="1"/>
</dbReference>
<dbReference type="GO" id="GO:0043565">
    <property type="term" value="F:sequence-specific DNA binding"/>
    <property type="evidence" value="ECO:0007669"/>
    <property type="project" value="InterPro"/>
</dbReference>
<organism evidence="5 6">
    <name type="scientific">Chitinophaga lutea</name>
    <dbReference type="NCBI Taxonomy" id="2488634"/>
    <lineage>
        <taxon>Bacteria</taxon>
        <taxon>Pseudomonadati</taxon>
        <taxon>Bacteroidota</taxon>
        <taxon>Chitinophagia</taxon>
        <taxon>Chitinophagales</taxon>
        <taxon>Chitinophagaceae</taxon>
        <taxon>Chitinophaga</taxon>
    </lineage>
</organism>
<protein>
    <submittedName>
        <fullName evidence="5">AraC family transcriptional regulator</fullName>
    </submittedName>
</protein>
<dbReference type="SMART" id="SM00342">
    <property type="entry name" value="HTH_ARAC"/>
    <property type="match status" value="1"/>
</dbReference>
<dbReference type="InterPro" id="IPR018060">
    <property type="entry name" value="HTH_AraC"/>
</dbReference>
<evidence type="ECO:0000259" key="4">
    <source>
        <dbReference type="PROSITE" id="PS01124"/>
    </source>
</evidence>
<dbReference type="Proteomes" id="UP000278351">
    <property type="component" value="Unassembled WGS sequence"/>
</dbReference>
<keyword evidence="1" id="KW-0805">Transcription regulation</keyword>
<dbReference type="PROSITE" id="PS01124">
    <property type="entry name" value="HTH_ARAC_FAMILY_2"/>
    <property type="match status" value="1"/>
</dbReference>
<sequence>MQSYTIHRRPGEEPLAECRAINNQTSWERRPMYTLISVPEGVYQCTTDLSAYTFEGPALLFFTPFQQYALQSEAPFEGRQLYFHSDFYCIEKHRHEVACNGVLFNNVYAPPFVLLDPENAAAADNYLRLLREDMQRAQDVARNDMVIAHLKILLIIATRLKLKQTGEAGEGLPGKAAPQLQQLHHLIESNFSRWHKPADYAEALHLSVKALSRLTGKYLFKTPSALIAERIVQEAKRALHFSHLSVKEIAVNTGFSDPFYFSRLFKKHTGVSPKEFREQVGVVILA</sequence>
<evidence type="ECO:0000256" key="3">
    <source>
        <dbReference type="ARBA" id="ARBA00023163"/>
    </source>
</evidence>
<reference evidence="5 6" key="1">
    <citation type="submission" date="2018-11" db="EMBL/GenBank/DDBJ databases">
        <title>Chitinophaga lutea sp.nov., isolate from arsenic contaminated soil.</title>
        <authorList>
            <person name="Zong Y."/>
        </authorList>
    </citation>
    <scope>NUCLEOTIDE SEQUENCE [LARGE SCALE GENOMIC DNA]</scope>
    <source>
        <strain evidence="5 6">ZY74</strain>
    </source>
</reference>
<dbReference type="InterPro" id="IPR009057">
    <property type="entry name" value="Homeodomain-like_sf"/>
</dbReference>
<keyword evidence="6" id="KW-1185">Reference proteome</keyword>
<dbReference type="GO" id="GO:0003700">
    <property type="term" value="F:DNA-binding transcription factor activity"/>
    <property type="evidence" value="ECO:0007669"/>
    <property type="project" value="InterPro"/>
</dbReference>
<evidence type="ECO:0000256" key="1">
    <source>
        <dbReference type="ARBA" id="ARBA00023015"/>
    </source>
</evidence>
<evidence type="ECO:0000313" key="6">
    <source>
        <dbReference type="Proteomes" id="UP000278351"/>
    </source>
</evidence>
<dbReference type="PRINTS" id="PR00032">
    <property type="entry name" value="HTHARAC"/>
</dbReference>
<proteinExistence type="predicted"/>
<gene>
    <name evidence="5" type="ORF">EGT74_15870</name>
</gene>
<dbReference type="OrthoDB" id="2585681at2"/>
<comment type="caution">
    <text evidence="5">The sequence shown here is derived from an EMBL/GenBank/DDBJ whole genome shotgun (WGS) entry which is preliminary data.</text>
</comment>
<feature type="domain" description="HTH araC/xylS-type" evidence="4">
    <location>
        <begin position="181"/>
        <end position="279"/>
    </location>
</feature>
<dbReference type="SUPFAM" id="SSF46689">
    <property type="entry name" value="Homeodomain-like"/>
    <property type="match status" value="1"/>
</dbReference>
<dbReference type="InterPro" id="IPR020449">
    <property type="entry name" value="Tscrpt_reg_AraC-type_HTH"/>
</dbReference>
<dbReference type="RefSeq" id="WP_123847522.1">
    <property type="nucleotide sequence ID" value="NZ_RPDH01000002.1"/>
</dbReference>
<name>A0A3N4PXX4_9BACT</name>
<keyword evidence="2" id="KW-0238">DNA-binding</keyword>
<dbReference type="Pfam" id="PF12833">
    <property type="entry name" value="HTH_18"/>
    <property type="match status" value="1"/>
</dbReference>
<dbReference type="PANTHER" id="PTHR43280">
    <property type="entry name" value="ARAC-FAMILY TRANSCRIPTIONAL REGULATOR"/>
    <property type="match status" value="1"/>
</dbReference>
<evidence type="ECO:0000256" key="2">
    <source>
        <dbReference type="ARBA" id="ARBA00023125"/>
    </source>
</evidence>
<keyword evidence="3" id="KW-0804">Transcription</keyword>
<dbReference type="AlphaFoldDB" id="A0A3N4PXX4"/>